<proteinExistence type="predicted"/>
<reference evidence="3" key="1">
    <citation type="submission" date="2021-02" db="EMBL/GenBank/DDBJ databases">
        <title>Psilocybe cubensis genome.</title>
        <authorList>
            <person name="Mckernan K.J."/>
            <person name="Crawford S."/>
            <person name="Trippe A."/>
            <person name="Kane L.T."/>
            <person name="Mclaughlin S."/>
        </authorList>
    </citation>
    <scope>NUCLEOTIDE SEQUENCE [LARGE SCALE GENOMIC DNA]</scope>
    <source>
        <strain evidence="3">MGC-MH-2018</strain>
    </source>
</reference>
<feature type="coiled-coil region" evidence="1">
    <location>
        <begin position="40"/>
        <end position="151"/>
    </location>
</feature>
<dbReference type="SUPFAM" id="SSF52047">
    <property type="entry name" value="RNI-like"/>
    <property type="match status" value="1"/>
</dbReference>
<evidence type="ECO:0000256" key="2">
    <source>
        <dbReference type="SAM" id="MobiDB-lite"/>
    </source>
</evidence>
<evidence type="ECO:0000313" key="3">
    <source>
        <dbReference type="EMBL" id="KAG5164400.1"/>
    </source>
</evidence>
<organism evidence="3">
    <name type="scientific">Psilocybe cubensis</name>
    <name type="common">Psychedelic mushroom</name>
    <name type="synonym">Stropharia cubensis</name>
    <dbReference type="NCBI Taxonomy" id="181762"/>
    <lineage>
        <taxon>Eukaryota</taxon>
        <taxon>Fungi</taxon>
        <taxon>Dikarya</taxon>
        <taxon>Basidiomycota</taxon>
        <taxon>Agaricomycotina</taxon>
        <taxon>Agaricomycetes</taxon>
        <taxon>Agaricomycetidae</taxon>
        <taxon>Agaricales</taxon>
        <taxon>Agaricineae</taxon>
        <taxon>Strophariaceae</taxon>
        <taxon>Psilocybe</taxon>
    </lineage>
</organism>
<keyword evidence="1" id="KW-0175">Coiled coil</keyword>
<gene>
    <name evidence="3" type="ORF">JR316_010906</name>
</gene>
<dbReference type="AlphaFoldDB" id="A0A8H7XRK2"/>
<name>A0A8H7XRK2_PSICU</name>
<evidence type="ECO:0000256" key="1">
    <source>
        <dbReference type="SAM" id="Coils"/>
    </source>
</evidence>
<comment type="caution">
    <text evidence="3">The sequence shown here is derived from an EMBL/GenBank/DDBJ whole genome shotgun (WGS) entry which is preliminary data.</text>
</comment>
<dbReference type="EMBL" id="JAFIQS010000012">
    <property type="protein sequence ID" value="KAG5164400.1"/>
    <property type="molecule type" value="Genomic_DNA"/>
</dbReference>
<feature type="region of interest" description="Disordered" evidence="2">
    <location>
        <begin position="246"/>
        <end position="269"/>
    </location>
</feature>
<accession>A0A8H7XRK2</accession>
<protein>
    <submittedName>
        <fullName evidence="3">Uncharacterized protein</fullName>
    </submittedName>
</protein>
<sequence length="890" mass="100185">MPKNTVDTDKKIALSSKDSSTSLVSKAFALRPVATQYAEIALLRQHLKILQQQRDEAIQEANILKDVQRSYLRSVEAARGESILKSQENELLIEKLRKMTSALQQTHEELDAHISYRTSAQEMIKNISKDNAKLKHEVTDLKAQLHVLSTQNSKGDQLPSVKTVLQDTSKAIFRFETQVQGNNIAHKTNFPLFGKSSTTSSCNDTTPSPSASNIKEEPASVYLQSRQVARLPATRLDRVRKLVNTETSKPIVPQQDGAASPPAPAAADVTSSTAINPAPTLSRAPMKKKPTLKTGNDILWRGYGCPKNTPVPECTSADGYHIFNGKGTNRTIPTIFQALCPQIVTYDVVRLLAYAFDDSDQHRFKYVPAFGSHWLIQLTAQQQRQDVVVETFLVLCCRMERDTGTTVPAVTGNDIPDEVWRIIAQLVSSSTSSMTRYMAINRTFFNYALSQRYREVQWVVLDQALVKQLDRLQSPLIAQHVRTLHIRAWFIEYLLRRAVLYNPSSSFRKAKTALKKFLLPISSKFGAVHFLHIRPSRPPWILQHEQERAKDGMLSFEVVIRSMIQAIAGMTNVVEFNFEWRDLPVNRDTLMFLILTRTAFDRSLRKLNLRAPIAKFKELLPNANFDNIEDLTLHFDYRTSDQPSKTLADLDAQQLLDTVVPFIAQRRSSLQSLTISSSALTDLSSFFSAFPTDFISLREFSFDISFHSDLLSDLNGIIKFLESCRFSLRHVSLAANWEHQHVGLLSYAQAFDDTNGNLVDNGSHSGDVDTRNHNPWIRMNNLLLVHSTCLSNLHNLAIPFISLSNTLPLVRRSCDTLTHLCLTGRFLTLDEVEGVAGLFSHRSLEITRLQIMVGCFDRRVLATLAKGMPDLGALVMAFENMGDVSFFGFM</sequence>